<sequence length="139" mass="14556">MSLRIRPVAAQRGSTLLDAMIAILIFSIGILGVVRLQSVAVNLSSDAKYRSDAAMLSDRVIAQMWTAAPATLATDYTGAGGSGGSRYVAWNNQVAQLPNGAGAIAVAADGNVTVRVQWRQPSEAVANVHTYVTATQIAR</sequence>
<keyword evidence="3" id="KW-1185">Reference proteome</keyword>
<comment type="caution">
    <text evidence="2">The sequence shown here is derived from an EMBL/GenBank/DDBJ whole genome shotgun (WGS) entry which is preliminary data.</text>
</comment>
<evidence type="ECO:0000313" key="2">
    <source>
        <dbReference type="EMBL" id="TDR48563.1"/>
    </source>
</evidence>
<reference evidence="2 3" key="1">
    <citation type="submission" date="2019-03" db="EMBL/GenBank/DDBJ databases">
        <title>Genomic Encyclopedia of Type Strains, Phase IV (KMG-IV): sequencing the most valuable type-strain genomes for metagenomic binning, comparative biology and taxonomic classification.</title>
        <authorList>
            <person name="Goeker M."/>
        </authorList>
    </citation>
    <scope>NUCLEOTIDE SEQUENCE [LARGE SCALE GENOMIC DNA]</scope>
    <source>
        <strain evidence="2 3">DSM 21667</strain>
    </source>
</reference>
<name>A0A4R6Z9I4_9GAMM</name>
<keyword evidence="1" id="KW-0812">Transmembrane</keyword>
<dbReference type="OrthoDB" id="193195at2"/>
<protein>
    <submittedName>
        <fullName evidence="2">Type IV pilus assembly protein PilV</fullName>
    </submittedName>
</protein>
<evidence type="ECO:0000256" key="1">
    <source>
        <dbReference type="SAM" id="Phobius"/>
    </source>
</evidence>
<accession>A0A4R6Z9I4</accession>
<dbReference type="RefSeq" id="WP_133816686.1">
    <property type="nucleotide sequence ID" value="NZ_SNZH01000001.1"/>
</dbReference>
<keyword evidence="1" id="KW-0472">Membrane</keyword>
<gene>
    <name evidence="2" type="ORF">DFR29_101183</name>
</gene>
<dbReference type="AlphaFoldDB" id="A0A4R6Z9I4"/>
<keyword evidence="1" id="KW-1133">Transmembrane helix</keyword>
<feature type="transmembrane region" description="Helical" evidence="1">
    <location>
        <begin position="20"/>
        <end position="41"/>
    </location>
</feature>
<dbReference type="EMBL" id="SNZH01000001">
    <property type="protein sequence ID" value="TDR48563.1"/>
    <property type="molecule type" value="Genomic_DNA"/>
</dbReference>
<proteinExistence type="predicted"/>
<organism evidence="2 3">
    <name type="scientific">Tahibacter aquaticus</name>
    <dbReference type="NCBI Taxonomy" id="520092"/>
    <lineage>
        <taxon>Bacteria</taxon>
        <taxon>Pseudomonadati</taxon>
        <taxon>Pseudomonadota</taxon>
        <taxon>Gammaproteobacteria</taxon>
        <taxon>Lysobacterales</taxon>
        <taxon>Rhodanobacteraceae</taxon>
        <taxon>Tahibacter</taxon>
    </lineage>
</organism>
<dbReference type="Proteomes" id="UP000295293">
    <property type="component" value="Unassembled WGS sequence"/>
</dbReference>
<evidence type="ECO:0000313" key="3">
    <source>
        <dbReference type="Proteomes" id="UP000295293"/>
    </source>
</evidence>